<dbReference type="STRING" id="7719.ENSCINP00000015580"/>
<dbReference type="GeneTree" id="ENSGT00390000014757"/>
<dbReference type="Pfam" id="PF12348">
    <property type="entry name" value="CLASP_N"/>
    <property type="match status" value="1"/>
</dbReference>
<keyword evidence="8" id="KW-0498">Mitosis</keyword>
<evidence type="ECO:0000256" key="11">
    <source>
        <dbReference type="ARBA" id="ARBA00023306"/>
    </source>
</evidence>
<feature type="domain" description="TOG" evidence="15">
    <location>
        <begin position="841"/>
        <end position="1078"/>
    </location>
</feature>
<evidence type="ECO:0000256" key="9">
    <source>
        <dbReference type="ARBA" id="ARBA00022838"/>
    </source>
</evidence>
<dbReference type="InterPro" id="IPR048491">
    <property type="entry name" value="XMAP215_CLASP_TOG"/>
</dbReference>
<dbReference type="GO" id="GO:0051301">
    <property type="term" value="P:cell division"/>
    <property type="evidence" value="ECO:0007669"/>
    <property type="project" value="UniProtKB-KW"/>
</dbReference>
<organism evidence="16 17">
    <name type="scientific">Ciona intestinalis</name>
    <name type="common">Transparent sea squirt</name>
    <name type="synonym">Ascidia intestinalis</name>
    <dbReference type="NCBI Taxonomy" id="7719"/>
    <lineage>
        <taxon>Eukaryota</taxon>
        <taxon>Metazoa</taxon>
        <taxon>Chordata</taxon>
        <taxon>Tunicata</taxon>
        <taxon>Ascidiacea</taxon>
        <taxon>Phlebobranchia</taxon>
        <taxon>Cionidae</taxon>
        <taxon>Ciona</taxon>
    </lineage>
</organism>
<dbReference type="GO" id="GO:0061863">
    <property type="term" value="F:microtubule plus end polymerase"/>
    <property type="evidence" value="ECO:0000318"/>
    <property type="project" value="GO_Central"/>
</dbReference>
<evidence type="ECO:0000256" key="13">
    <source>
        <dbReference type="ARBA" id="ARBA00025722"/>
    </source>
</evidence>
<feature type="domain" description="TOG" evidence="15">
    <location>
        <begin position="1175"/>
        <end position="1415"/>
    </location>
</feature>
<feature type="region of interest" description="Disordered" evidence="14">
    <location>
        <begin position="1404"/>
        <end position="1455"/>
    </location>
</feature>
<evidence type="ECO:0000313" key="16">
    <source>
        <dbReference type="Ensembl" id="ENSCINP00000015580.3"/>
    </source>
</evidence>
<accession>F6ZJZ6</accession>
<feature type="region of interest" description="Disordered" evidence="14">
    <location>
        <begin position="235"/>
        <end position="264"/>
    </location>
</feature>
<dbReference type="InterPro" id="IPR045110">
    <property type="entry name" value="XMAP215"/>
</dbReference>
<keyword evidence="10" id="KW-0206">Cytoskeleton</keyword>
<feature type="compositionally biased region" description="Basic and acidic residues" evidence="14">
    <location>
        <begin position="1097"/>
        <end position="1118"/>
    </location>
</feature>
<dbReference type="GO" id="GO:0000776">
    <property type="term" value="C:kinetochore"/>
    <property type="evidence" value="ECO:0000318"/>
    <property type="project" value="GO_Central"/>
</dbReference>
<dbReference type="GO" id="GO:0005813">
    <property type="term" value="C:centrosome"/>
    <property type="evidence" value="ECO:0000318"/>
    <property type="project" value="GO_Central"/>
</dbReference>
<dbReference type="Pfam" id="PF21041">
    <property type="entry name" value="XMAP215_CLASP_TOG"/>
    <property type="match status" value="3"/>
</dbReference>
<keyword evidence="11" id="KW-0131">Cell cycle</keyword>
<reference evidence="16" key="2">
    <citation type="submission" date="2025-08" db="UniProtKB">
        <authorList>
            <consortium name="Ensembl"/>
        </authorList>
    </citation>
    <scope>IDENTIFICATION</scope>
</reference>
<comment type="subcellular location">
    <subcellularLocation>
        <location evidence="2">Chromosome</location>
        <location evidence="2">Centromere</location>
        <location evidence="2">Kinetochore</location>
    </subcellularLocation>
    <subcellularLocation>
        <location evidence="1">Cytoplasm</location>
        <location evidence="1">Cytoskeleton</location>
        <location evidence="1">Microtubule organizing center</location>
        <location evidence="1">Centrosome</location>
    </subcellularLocation>
    <subcellularLocation>
        <location evidence="3">Cytoplasm</location>
        <location evidence="3">Cytoskeleton</location>
        <location evidence="3">Spindle pole</location>
    </subcellularLocation>
</comment>
<dbReference type="GO" id="GO:0051010">
    <property type="term" value="F:microtubule plus-end binding"/>
    <property type="evidence" value="ECO:0007669"/>
    <property type="project" value="InterPro"/>
</dbReference>
<reference evidence="16" key="3">
    <citation type="submission" date="2025-09" db="UniProtKB">
        <authorList>
            <consortium name="Ensembl"/>
        </authorList>
    </citation>
    <scope>IDENTIFICATION</scope>
</reference>
<dbReference type="GO" id="GO:0030951">
    <property type="term" value="P:establishment or maintenance of microtubule cytoskeleton polarity"/>
    <property type="evidence" value="ECO:0000318"/>
    <property type="project" value="GO_Central"/>
</dbReference>
<dbReference type="FunFam" id="1.25.10.10:FF:000050">
    <property type="entry name" value="Cytoskeleton-associated protein 5 isoform X1"/>
    <property type="match status" value="1"/>
</dbReference>
<keyword evidence="5" id="KW-0963">Cytoplasm</keyword>
<feature type="region of interest" description="Disordered" evidence="14">
    <location>
        <begin position="499"/>
        <end position="574"/>
    </location>
</feature>
<keyword evidence="12" id="KW-0137">Centromere</keyword>
<dbReference type="InterPro" id="IPR034085">
    <property type="entry name" value="TOG"/>
</dbReference>
<dbReference type="GO" id="GO:0007052">
    <property type="term" value="P:mitotic spindle organization"/>
    <property type="evidence" value="ECO:0000318"/>
    <property type="project" value="GO_Central"/>
</dbReference>
<sequence length="1885" mass="208583">MADDDEWKKLPTEQKVQHKSWKARAEGYKECAKKFGPLDEKSPEFSKYLGLVKKFVTDSNELVRIQGLEATLIFVENAAVAGKTCSEVVSGVIAKCFNSKPRLRELGIKVCLMYVEIDRNEVVLEEVLKGFENKQPKVVHACLDLIIAALSISEFGSKVIAVKPLLKQGIKLLDHRDKNVREATKSLFMVIYRWIGPAIRTPLQAINSVVLKELEEGWEKVAAEGPPRQTRFMRSQQDLREKMEAKAEEQAGGGGDAGGSEDAEVETVDPYDLMEPVEILSKLPPKFYEEIESKKWQERKAMLEACENLVQNPKLVPGDYADLSASQTMVLSKDTNIMLVTISIKCIGALANGLRKKFQSYAHVCIEGMLERFKEKKPNVVAALQEAIDAVFATTNLAAILETIIEFLAHKNPAIRAQTGLFLSRALLKTKSSVLNKATIKTIVAPLLKNIEHSAPDVRDGAFLSFGAILKVAGESKLLPFLADLDKLKMEKITECAGKLDGGKPSTSAGASKPAAPVKKEPEAPTRPKSAAPKSAAAKPKADGTKKVVKGGKKPASQSAKAKKKSAASVEPAVEQELGDAAVDDLIASVITDEERAQILNNNWKERLAGLQSMFSKIKGLDRSSLPCQAIVKLLSMKPGLKDNNFNCLNEKFNILVHLAQNGKFSRTSAGVCLTATIDKVGDVKCGVGAKATLTAVSEAVGFGWTLEEVLAHAMSQKNPKIQSESISWVAKSIIEFGITGLNIKMLIEKSKVAFTATNPAVRAAALSLVGSLAMFIGGKLHMLFENEKPALLQQIDAEIEKVKGQSPPAPTRGVKKKSGSADVGEQSDEDVEEAGITMDDLVTRVDISGKITDALISQMADKNWKERKEALESVIEILNEAKFVTSDIGDLATGLKARLTDSNKILLTTTLNILTQLATALGPHSAKHLQILSANIINTLADSKPQVRQAALKCMNTWLENTKLSMWLEGDMISSALSVAKHTFLRIELLTWLAEKLLSVAKLPSSAKEGLEMCVPVIYSCCEDRSGEVRAKAQGFLPAIMRHISYDKMIKGTGKLTATSKPTIITLLEKAREQIPAPTKVSKPAPSVSPPSASEVKMEVKSEEPATKPPAAKEKKGLVFHQKKSKPAPVSKKAQPEEDTTPLFISLPNGKEQRMKDEIKLKTIKWNFTAPREELIVQLQTQLSTCVSPALITEMFHLDFQHHLKAIVMLNQALDKNFENTMQCLDLLLRWLTLRFYDKNTTVHIKTLEYIKSLFDKLIEGNYRMPEYEVSAFLPHLIIKIGESKDNIRKAVHGIIKQLSLIYPASKLFTHIMDGTKSKNSRQRSECLDEIALFIETHGVNVCQPSLPKALKEVATNIGDRDKSVRSSALNAIVAAYNVCGDVVFKHVGRLNEKDMSMLEERVKRSGKYGETPAAPPPEAPARKTTKEGRSASTNNERQQQQQQQAAPPNLPNILSSHTIQESMHDLHSSGNTMQTDPMKIPSVARLLSQIKPVDFNVVLEPLPEFVNLKSRIPGLSNIAGSSQASSTVDAVISQVASPNIDTAINAMHELYQLLKHKDKFPLLAGKIDQVLMSATTQLRMMIDRHKKYFKLDLLNKVSQYKCNVLVYINSIIFEQDTLASQASTYILFDLFRFILQLLLSDQLPNLTSADRLLQVLNILVLRMIDHSDPTSIICTFLFYTKDSCMETATPKYIELVVKCLWKLGRLISNEKNAVKVAAVVAELDKYWSTYPKDHPIYEKNENKTSIRSVKTLLVILCRELGVKIMDELYMIPNPESSEVVQIIRKASGAGNMKIPNRPNSSSSSEQKENIREQGLSPDAQLSIIFKKVSDRKQTKQGLQELYDFKVTNPHYDLESRINSLDIDIFQQYIRRNLKRIESEKQTK</sequence>
<evidence type="ECO:0000256" key="2">
    <source>
        <dbReference type="ARBA" id="ARBA00004629"/>
    </source>
</evidence>
<keyword evidence="4" id="KW-0158">Chromosome</keyword>
<dbReference type="PANTHER" id="PTHR12609">
    <property type="entry name" value="MICROTUBULE ASSOCIATED PROTEIN XMAP215"/>
    <property type="match status" value="1"/>
</dbReference>
<dbReference type="FunCoup" id="F6ZJZ6">
    <property type="interactions" value="618"/>
</dbReference>
<evidence type="ECO:0000256" key="1">
    <source>
        <dbReference type="ARBA" id="ARBA00004300"/>
    </source>
</evidence>
<dbReference type="FunFam" id="1.25.10.10:FF:000063">
    <property type="entry name" value="Putative cytoskeleton-associated protein 5"/>
    <property type="match status" value="1"/>
</dbReference>
<evidence type="ECO:0000256" key="7">
    <source>
        <dbReference type="ARBA" id="ARBA00022737"/>
    </source>
</evidence>
<dbReference type="FunFam" id="1.25.10.10:FF:000052">
    <property type="entry name" value="Cytoskeleton associated protein 5"/>
    <property type="match status" value="1"/>
</dbReference>
<dbReference type="FunFam" id="1.25.10.10:FF:000019">
    <property type="entry name" value="Cytoskeleton-associated protein 5"/>
    <property type="match status" value="1"/>
</dbReference>
<dbReference type="Gene3D" id="1.25.10.10">
    <property type="entry name" value="Leucine-rich Repeat Variant"/>
    <property type="match status" value="5"/>
</dbReference>
<dbReference type="GO" id="GO:0000922">
    <property type="term" value="C:spindle pole"/>
    <property type="evidence" value="ECO:0000318"/>
    <property type="project" value="GO_Central"/>
</dbReference>
<proteinExistence type="inferred from homology"/>
<dbReference type="SUPFAM" id="SSF48371">
    <property type="entry name" value="ARM repeat"/>
    <property type="match status" value="2"/>
</dbReference>
<reference evidence="17" key="1">
    <citation type="journal article" date="2002" name="Science">
        <title>The draft genome of Ciona intestinalis: insights into chordate and vertebrate origins.</title>
        <authorList>
            <person name="Dehal P."/>
            <person name="Satou Y."/>
            <person name="Campbell R.K."/>
            <person name="Chapman J."/>
            <person name="Degnan B."/>
            <person name="De Tomaso A."/>
            <person name="Davidson B."/>
            <person name="Di Gregorio A."/>
            <person name="Gelpke M."/>
            <person name="Goodstein D.M."/>
            <person name="Harafuji N."/>
            <person name="Hastings K.E."/>
            <person name="Ho I."/>
            <person name="Hotta K."/>
            <person name="Huang W."/>
            <person name="Kawashima T."/>
            <person name="Lemaire P."/>
            <person name="Martinez D."/>
            <person name="Meinertzhagen I.A."/>
            <person name="Necula S."/>
            <person name="Nonaka M."/>
            <person name="Putnam N."/>
            <person name="Rash S."/>
            <person name="Saiga H."/>
            <person name="Satake M."/>
            <person name="Terry A."/>
            <person name="Yamada L."/>
            <person name="Wang H.G."/>
            <person name="Awazu S."/>
            <person name="Azumi K."/>
            <person name="Boore J."/>
            <person name="Branno M."/>
            <person name="Chin-Bow S."/>
            <person name="DeSantis R."/>
            <person name="Doyle S."/>
            <person name="Francino P."/>
            <person name="Keys D.N."/>
            <person name="Haga S."/>
            <person name="Hayashi H."/>
            <person name="Hino K."/>
            <person name="Imai K.S."/>
            <person name="Inaba K."/>
            <person name="Kano S."/>
            <person name="Kobayashi K."/>
            <person name="Kobayashi M."/>
            <person name="Lee B.I."/>
            <person name="Makabe K.W."/>
            <person name="Manohar C."/>
            <person name="Matassi G."/>
            <person name="Medina M."/>
            <person name="Mochizuki Y."/>
            <person name="Mount S."/>
            <person name="Morishita T."/>
            <person name="Miura S."/>
            <person name="Nakayama A."/>
            <person name="Nishizaka S."/>
            <person name="Nomoto H."/>
            <person name="Ohta F."/>
            <person name="Oishi K."/>
            <person name="Rigoutsos I."/>
            <person name="Sano M."/>
            <person name="Sasaki A."/>
            <person name="Sasakura Y."/>
            <person name="Shoguchi E."/>
            <person name="Shin-i T."/>
            <person name="Spagnuolo A."/>
            <person name="Stainier D."/>
            <person name="Suzuki M.M."/>
            <person name="Tassy O."/>
            <person name="Takatori N."/>
            <person name="Tokuoka M."/>
            <person name="Yagi K."/>
            <person name="Yoshizaki F."/>
            <person name="Wada S."/>
            <person name="Zhang C."/>
            <person name="Hyatt P.D."/>
            <person name="Larimer F."/>
            <person name="Detter C."/>
            <person name="Doggett N."/>
            <person name="Glavina T."/>
            <person name="Hawkins T."/>
            <person name="Richardson P."/>
            <person name="Lucas S."/>
            <person name="Kohara Y."/>
            <person name="Levine M."/>
            <person name="Satoh N."/>
            <person name="Rokhsar D.S."/>
        </authorList>
    </citation>
    <scope>NUCLEOTIDE SEQUENCE [LARGE SCALE GENOMIC DNA]</scope>
</reference>
<evidence type="ECO:0000256" key="10">
    <source>
        <dbReference type="ARBA" id="ARBA00023212"/>
    </source>
</evidence>
<evidence type="ECO:0000256" key="14">
    <source>
        <dbReference type="SAM" id="MobiDB-lite"/>
    </source>
</evidence>
<evidence type="ECO:0000256" key="12">
    <source>
        <dbReference type="ARBA" id="ARBA00023328"/>
    </source>
</evidence>
<evidence type="ECO:0000256" key="5">
    <source>
        <dbReference type="ARBA" id="ARBA00022490"/>
    </source>
</evidence>
<evidence type="ECO:0000256" key="4">
    <source>
        <dbReference type="ARBA" id="ARBA00022454"/>
    </source>
</evidence>
<feature type="domain" description="TOG" evidence="15">
    <location>
        <begin position="577"/>
        <end position="809"/>
    </location>
</feature>
<evidence type="ECO:0000256" key="8">
    <source>
        <dbReference type="ARBA" id="ARBA00022776"/>
    </source>
</evidence>
<dbReference type="GO" id="GO:0046785">
    <property type="term" value="P:microtubule polymerization"/>
    <property type="evidence" value="ECO:0000318"/>
    <property type="project" value="GO_Central"/>
</dbReference>
<dbReference type="InParanoid" id="F6ZJZ6"/>
<dbReference type="InterPro" id="IPR011989">
    <property type="entry name" value="ARM-like"/>
</dbReference>
<dbReference type="Ensembl" id="ENSCINT00000015580.3">
    <property type="protein sequence ID" value="ENSCINP00000015580.3"/>
    <property type="gene ID" value="ENSCING00000007598.4"/>
</dbReference>
<dbReference type="HOGENOM" id="CLU_000539_2_1_1"/>
<comment type="similarity">
    <text evidence="13">Belongs to the TOG/XMAP215 family.</text>
</comment>
<feature type="compositionally biased region" description="Basic and acidic residues" evidence="14">
    <location>
        <begin position="1422"/>
        <end position="1431"/>
    </location>
</feature>
<dbReference type="InterPro" id="IPR016024">
    <property type="entry name" value="ARM-type_fold"/>
</dbReference>
<evidence type="ECO:0000256" key="3">
    <source>
        <dbReference type="ARBA" id="ARBA00004647"/>
    </source>
</evidence>
<feature type="compositionally biased region" description="Low complexity" evidence="14">
    <location>
        <begin position="528"/>
        <end position="539"/>
    </location>
</feature>
<dbReference type="Proteomes" id="UP000008144">
    <property type="component" value="Unassembled WGS sequence"/>
</dbReference>
<feature type="domain" description="TOG" evidence="15">
    <location>
        <begin position="1"/>
        <end position="227"/>
    </location>
</feature>
<dbReference type="SMART" id="SM01349">
    <property type="entry name" value="TOG"/>
    <property type="match status" value="5"/>
</dbReference>
<name>F6ZJZ6_CIOIN</name>
<protein>
    <recommendedName>
        <fullName evidence="15">TOG domain-containing protein</fullName>
    </recommendedName>
</protein>
<feature type="region of interest" description="Disordered" evidence="14">
    <location>
        <begin position="803"/>
        <end position="831"/>
    </location>
</feature>
<evidence type="ECO:0000259" key="15">
    <source>
        <dbReference type="SMART" id="SM01349"/>
    </source>
</evidence>
<evidence type="ECO:0000256" key="6">
    <source>
        <dbReference type="ARBA" id="ARBA00022618"/>
    </source>
</evidence>
<dbReference type="InterPro" id="IPR024395">
    <property type="entry name" value="CLASP_N_dom"/>
</dbReference>
<feature type="region of interest" description="Disordered" evidence="14">
    <location>
        <begin position="1792"/>
        <end position="1815"/>
    </location>
</feature>
<feature type="compositionally biased region" description="Basic and acidic residues" evidence="14">
    <location>
        <begin position="237"/>
        <end position="249"/>
    </location>
</feature>
<feature type="compositionally biased region" description="Low complexity" evidence="14">
    <location>
        <begin position="1081"/>
        <end position="1095"/>
    </location>
</feature>
<dbReference type="GO" id="GO:0051298">
    <property type="term" value="P:centrosome duplication"/>
    <property type="evidence" value="ECO:0000318"/>
    <property type="project" value="GO_Central"/>
</dbReference>
<keyword evidence="9" id="KW-0995">Kinetochore</keyword>
<dbReference type="OMA" id="NWKERKE"/>
<keyword evidence="7" id="KW-0677">Repeat</keyword>
<dbReference type="GO" id="GO:0008017">
    <property type="term" value="F:microtubule binding"/>
    <property type="evidence" value="ECO:0000318"/>
    <property type="project" value="GO_Central"/>
</dbReference>
<feature type="domain" description="TOG" evidence="15">
    <location>
        <begin position="272"/>
        <end position="506"/>
    </location>
</feature>
<keyword evidence="17" id="KW-1185">Reference proteome</keyword>
<evidence type="ECO:0000313" key="17">
    <source>
        <dbReference type="Proteomes" id="UP000008144"/>
    </source>
</evidence>
<keyword evidence="6" id="KW-0132">Cell division</keyword>
<dbReference type="FunFam" id="1.25.10.10:FF:000068">
    <property type="entry name" value="cytoskeleton-associated protein 5 isoform X1"/>
    <property type="match status" value="1"/>
</dbReference>
<feature type="region of interest" description="Disordered" evidence="14">
    <location>
        <begin position="1076"/>
        <end position="1146"/>
    </location>
</feature>